<feature type="domain" description="PPIase cyclophilin-type" evidence="4">
    <location>
        <begin position="117"/>
        <end position="280"/>
    </location>
</feature>
<feature type="region of interest" description="Disordered" evidence="2">
    <location>
        <begin position="259"/>
        <end position="281"/>
    </location>
</feature>
<keyword evidence="3" id="KW-0732">Signal</keyword>
<dbReference type="Proteomes" id="UP001500842">
    <property type="component" value="Unassembled WGS sequence"/>
</dbReference>
<dbReference type="CDD" id="cd00317">
    <property type="entry name" value="cyclophilin"/>
    <property type="match status" value="1"/>
</dbReference>
<reference evidence="5 6" key="1">
    <citation type="journal article" date="2019" name="Int. J. Syst. Evol. Microbiol.">
        <title>The Global Catalogue of Microorganisms (GCM) 10K type strain sequencing project: providing services to taxonomists for standard genome sequencing and annotation.</title>
        <authorList>
            <consortium name="The Broad Institute Genomics Platform"/>
            <consortium name="The Broad Institute Genome Sequencing Center for Infectious Disease"/>
            <person name="Wu L."/>
            <person name="Ma J."/>
        </authorList>
    </citation>
    <scope>NUCLEOTIDE SEQUENCE [LARGE SCALE GENOMIC DNA]</scope>
    <source>
        <strain evidence="5 6">JCM 14942</strain>
    </source>
</reference>
<dbReference type="Pfam" id="PF00160">
    <property type="entry name" value="Pro_isomerase"/>
    <property type="match status" value="1"/>
</dbReference>
<sequence length="281" mass="28637">MDAQVHGANLRPEGSGALRTMRPMRSRLLAGVPALLLLASLSACGDDSTADDTGAGDATTPSADATTTDGTDGTGTDGSTDAAGGQCNYVENGEAARDVDPPAAAPAYTGQVPAVLQTSIGELTLTLDADRAPCTVQSFASLAEQGYYDGTSCHRQGNDPGFEFLQCGDPYFDPAAAEADPKTGTGGPGYTIPDELDGTETYEAGTLAMAKTSAPDSGGGQFFIVFGDSQFPPDYTVWGHLDADSLATLKKATASGNDGYWAQSGGGRPNTPVTFESIKVG</sequence>
<feature type="compositionally biased region" description="Low complexity" evidence="2">
    <location>
        <begin position="47"/>
        <end position="71"/>
    </location>
</feature>
<evidence type="ECO:0000256" key="1">
    <source>
        <dbReference type="ARBA" id="ARBA00002388"/>
    </source>
</evidence>
<feature type="region of interest" description="Disordered" evidence="2">
    <location>
        <begin position="47"/>
        <end position="87"/>
    </location>
</feature>
<dbReference type="Gene3D" id="2.40.100.10">
    <property type="entry name" value="Cyclophilin-like"/>
    <property type="match status" value="1"/>
</dbReference>
<accession>A0ABN2B8Z1</accession>
<comment type="caution">
    <text evidence="5">The sequence shown here is derived from an EMBL/GenBank/DDBJ whole genome shotgun (WGS) entry which is preliminary data.</text>
</comment>
<evidence type="ECO:0000256" key="3">
    <source>
        <dbReference type="SAM" id="SignalP"/>
    </source>
</evidence>
<dbReference type="EMBL" id="BAAAOR010000030">
    <property type="protein sequence ID" value="GAA1534902.1"/>
    <property type="molecule type" value="Genomic_DNA"/>
</dbReference>
<evidence type="ECO:0000313" key="6">
    <source>
        <dbReference type="Proteomes" id="UP001500842"/>
    </source>
</evidence>
<organism evidence="5 6">
    <name type="scientific">Nocardioides humi</name>
    <dbReference type="NCBI Taxonomy" id="449461"/>
    <lineage>
        <taxon>Bacteria</taxon>
        <taxon>Bacillati</taxon>
        <taxon>Actinomycetota</taxon>
        <taxon>Actinomycetes</taxon>
        <taxon>Propionibacteriales</taxon>
        <taxon>Nocardioidaceae</taxon>
        <taxon>Nocardioides</taxon>
    </lineage>
</organism>
<evidence type="ECO:0000259" key="4">
    <source>
        <dbReference type="PROSITE" id="PS50072"/>
    </source>
</evidence>
<feature type="signal peptide" evidence="3">
    <location>
        <begin position="1"/>
        <end position="45"/>
    </location>
</feature>
<name>A0ABN2B8Z1_9ACTN</name>
<dbReference type="SUPFAM" id="SSF50891">
    <property type="entry name" value="Cyclophilin-like"/>
    <property type="match status" value="1"/>
</dbReference>
<dbReference type="PANTHER" id="PTHR45625">
    <property type="entry name" value="PEPTIDYL-PROLYL CIS-TRANS ISOMERASE-RELATED"/>
    <property type="match status" value="1"/>
</dbReference>
<dbReference type="InterPro" id="IPR002130">
    <property type="entry name" value="Cyclophilin-type_PPIase_dom"/>
</dbReference>
<feature type="chain" id="PRO_5046218688" description="PPIase cyclophilin-type domain-containing protein" evidence="3">
    <location>
        <begin position="46"/>
        <end position="281"/>
    </location>
</feature>
<proteinExistence type="predicted"/>
<dbReference type="PANTHER" id="PTHR45625:SF3">
    <property type="entry name" value="PEPTIDYL-PROLYL CIS-TRANS ISOMERASE B-RELATED"/>
    <property type="match status" value="1"/>
</dbReference>
<dbReference type="PROSITE" id="PS50072">
    <property type="entry name" value="CSA_PPIASE_2"/>
    <property type="match status" value="1"/>
</dbReference>
<protein>
    <recommendedName>
        <fullName evidence="4">PPIase cyclophilin-type domain-containing protein</fullName>
    </recommendedName>
</protein>
<gene>
    <name evidence="5" type="ORF">GCM10009788_42140</name>
</gene>
<evidence type="ECO:0000256" key="2">
    <source>
        <dbReference type="SAM" id="MobiDB-lite"/>
    </source>
</evidence>
<dbReference type="InterPro" id="IPR029000">
    <property type="entry name" value="Cyclophilin-like_dom_sf"/>
</dbReference>
<evidence type="ECO:0000313" key="5">
    <source>
        <dbReference type="EMBL" id="GAA1534902.1"/>
    </source>
</evidence>
<comment type="function">
    <text evidence="1">PPIases accelerate the folding of proteins. It catalyzes the cis-trans isomerization of proline imidic peptide bonds in oligopeptides.</text>
</comment>
<dbReference type="InterPro" id="IPR044666">
    <property type="entry name" value="Cyclophilin_A-like"/>
</dbReference>
<keyword evidence="6" id="KW-1185">Reference proteome</keyword>